<dbReference type="AlphaFoldDB" id="A0A0B5HZU1"/>
<dbReference type="STRING" id="362257.SVTN_04350"/>
<feature type="domain" description="FAD dependent oxidoreductase" evidence="2">
    <location>
        <begin position="15"/>
        <end position="374"/>
    </location>
</feature>
<dbReference type="SUPFAM" id="SSF51905">
    <property type="entry name" value="FAD/NAD(P)-binding domain"/>
    <property type="match status" value="1"/>
</dbReference>
<dbReference type="InterPro" id="IPR006076">
    <property type="entry name" value="FAD-dep_OxRdtase"/>
</dbReference>
<dbReference type="GO" id="GO:0016491">
    <property type="term" value="F:oxidoreductase activity"/>
    <property type="evidence" value="ECO:0007669"/>
    <property type="project" value="UniProtKB-KW"/>
</dbReference>
<dbReference type="Gene3D" id="3.30.9.10">
    <property type="entry name" value="D-Amino Acid Oxidase, subunit A, domain 2"/>
    <property type="match status" value="1"/>
</dbReference>
<dbReference type="RefSeq" id="WP_041127866.1">
    <property type="nucleotide sequence ID" value="NZ_CP010407.1"/>
</dbReference>
<accession>A0A0B5HZU1</accession>
<dbReference type="GO" id="GO:0005737">
    <property type="term" value="C:cytoplasm"/>
    <property type="evidence" value="ECO:0007669"/>
    <property type="project" value="TreeGrafter"/>
</dbReference>
<evidence type="ECO:0000259" key="2">
    <source>
        <dbReference type="Pfam" id="PF01266"/>
    </source>
</evidence>
<dbReference type="HOGENOM" id="CLU_067276_0_0_11"/>
<dbReference type="PANTHER" id="PTHR13847:SF287">
    <property type="entry name" value="FAD-DEPENDENT OXIDOREDUCTASE DOMAIN-CONTAINING PROTEIN 1"/>
    <property type="match status" value="1"/>
</dbReference>
<organism evidence="3 4">
    <name type="scientific">Streptomyces vietnamensis</name>
    <dbReference type="NCBI Taxonomy" id="362257"/>
    <lineage>
        <taxon>Bacteria</taxon>
        <taxon>Bacillati</taxon>
        <taxon>Actinomycetota</taxon>
        <taxon>Actinomycetes</taxon>
        <taxon>Kitasatosporales</taxon>
        <taxon>Streptomycetaceae</taxon>
        <taxon>Streptomyces</taxon>
    </lineage>
</organism>
<dbReference type="KEGG" id="svt:SVTN_04350"/>
<dbReference type="Proteomes" id="UP000031774">
    <property type="component" value="Chromosome"/>
</dbReference>
<dbReference type="Pfam" id="PF01266">
    <property type="entry name" value="DAO"/>
    <property type="match status" value="1"/>
</dbReference>
<dbReference type="Gene3D" id="3.50.50.60">
    <property type="entry name" value="FAD/NAD(P)-binding domain"/>
    <property type="match status" value="1"/>
</dbReference>
<evidence type="ECO:0000256" key="1">
    <source>
        <dbReference type="ARBA" id="ARBA00023002"/>
    </source>
</evidence>
<name>A0A0B5HZU1_9ACTN</name>
<sequence>MPADRTGRGRATDADLAVVGGGIVGAAIAFGALTDRPGGRVVILDQGVRDTATRWSLGVLAPWAATPGQRALLERGAARRHDPAVLRLIRPHLRQVPVLVVAAADTLEGLARSTVGAAMEPASPALVETARDACGEPALRPGDGLATVRGGMAVMDTPAATASLKDAVAGTGGSVLSDARVVRVEAHPAGGQRLTLTDGTVITANSTALATGPWPGPEVTPGHASAGPDVVHGPGADGRGRQAWRTKRMAALHVDRDLPPHAPMVCFPDDDLFLLPAGAGAGLPGGAWASFRSDRWDLAPDDGGAAFDDHTLDEGLRVLRRRLPGLGASARAGRLGIDGYTPDRTPLIDRPAPGVVRATAASGGGARFCWGMADQALEILSR</sequence>
<keyword evidence="4" id="KW-1185">Reference proteome</keyword>
<protein>
    <recommendedName>
        <fullName evidence="2">FAD dependent oxidoreductase domain-containing protein</fullName>
    </recommendedName>
</protein>
<dbReference type="PANTHER" id="PTHR13847">
    <property type="entry name" value="SARCOSINE DEHYDROGENASE-RELATED"/>
    <property type="match status" value="1"/>
</dbReference>
<dbReference type="EMBL" id="CP010407">
    <property type="protein sequence ID" value="AJF63782.1"/>
    <property type="molecule type" value="Genomic_DNA"/>
</dbReference>
<proteinExistence type="predicted"/>
<keyword evidence="1" id="KW-0560">Oxidoreductase</keyword>
<evidence type="ECO:0000313" key="3">
    <source>
        <dbReference type="EMBL" id="AJF63782.1"/>
    </source>
</evidence>
<evidence type="ECO:0000313" key="4">
    <source>
        <dbReference type="Proteomes" id="UP000031774"/>
    </source>
</evidence>
<reference evidence="3 4" key="1">
    <citation type="submission" date="2014-12" db="EMBL/GenBank/DDBJ databases">
        <title>Complete genome sequence of Streptomyces vietnamensis strain GIMV4.0001, a genetic manipulable producer of the benzoisochromanequinone antibiotic granaticin.</title>
        <authorList>
            <person name="Deng M.R."/>
            <person name="Guo J."/>
            <person name="Ma L.Y."/>
            <person name="Feng G.D."/>
            <person name="Mo C.Y."/>
            <person name="Zhu H.H."/>
        </authorList>
    </citation>
    <scope>NUCLEOTIDE SEQUENCE [LARGE SCALE GENOMIC DNA]</scope>
    <source>
        <strain evidence="4">GIMV4.0001</strain>
    </source>
</reference>
<gene>
    <name evidence="3" type="ORF">SVTN_04350</name>
</gene>
<dbReference type="InterPro" id="IPR036188">
    <property type="entry name" value="FAD/NAD-bd_sf"/>
</dbReference>